<reference evidence="2 3" key="1">
    <citation type="submission" date="2021-01" db="EMBL/GenBank/DDBJ databases">
        <title>Belnapia mucosa sp. nov. and Belnapia arida sp. nov., isolated from the Tabernas Desert (Almeria, Spain).</title>
        <authorList>
            <person name="Molina-Menor E."/>
            <person name="Vidal-Verdu A."/>
            <person name="Calonge A."/>
            <person name="Satari L."/>
            <person name="Pereto J."/>
            <person name="Porcar M."/>
        </authorList>
    </citation>
    <scope>NUCLEOTIDE SEQUENCE [LARGE SCALE GENOMIC DNA]</scope>
    <source>
        <strain evidence="2 3">T18</strain>
    </source>
</reference>
<protein>
    <submittedName>
        <fullName evidence="2">Uncharacterized protein</fullName>
    </submittedName>
</protein>
<proteinExistence type="predicted"/>
<keyword evidence="3" id="KW-1185">Reference proteome</keyword>
<accession>A0ABS1TXS3</accession>
<organism evidence="2 3">
    <name type="scientific">Belnapia arida</name>
    <dbReference type="NCBI Taxonomy" id="2804533"/>
    <lineage>
        <taxon>Bacteria</taxon>
        <taxon>Pseudomonadati</taxon>
        <taxon>Pseudomonadota</taxon>
        <taxon>Alphaproteobacteria</taxon>
        <taxon>Acetobacterales</taxon>
        <taxon>Roseomonadaceae</taxon>
        <taxon>Belnapia</taxon>
    </lineage>
</organism>
<sequence>MSAAPLLAALFARALPGLAARDLGLPLGALLPWLPGTRAGVADAMALDPAERALLARFRQQGLPLLGLDPVAEAEPDPAWEEARDRLAWTPSGSPMPGASLTLVAGGTGQAPLADGLARILLLAGCDDAPERHDLLLPEPRLAEIYECLRAAAASLAGPGWQQGGRSLTPRQASLLLLVPRPGHVPDLLLPSAALPHDLPAPGGPAGLPLEGVRQLRLLPGALPPLRWRLRLNFAGAEPGPTALFLDGLRIPVRPVPGGLVASIDPPADRAPVLGLAWRDGAPPGLRLMALEARP</sequence>
<keyword evidence="1" id="KW-0732">Signal</keyword>
<feature type="chain" id="PRO_5047446928" evidence="1">
    <location>
        <begin position="20"/>
        <end position="295"/>
    </location>
</feature>
<evidence type="ECO:0000313" key="3">
    <source>
        <dbReference type="Proteomes" id="UP000660885"/>
    </source>
</evidence>
<feature type="signal peptide" evidence="1">
    <location>
        <begin position="1"/>
        <end position="19"/>
    </location>
</feature>
<dbReference type="RefSeq" id="WP_202830378.1">
    <property type="nucleotide sequence ID" value="NZ_JAETWB010000001.1"/>
</dbReference>
<name>A0ABS1TXS3_9PROT</name>
<evidence type="ECO:0000256" key="1">
    <source>
        <dbReference type="SAM" id="SignalP"/>
    </source>
</evidence>
<comment type="caution">
    <text evidence="2">The sequence shown here is derived from an EMBL/GenBank/DDBJ whole genome shotgun (WGS) entry which is preliminary data.</text>
</comment>
<gene>
    <name evidence="2" type="ORF">JMJ56_04475</name>
</gene>
<evidence type="ECO:0000313" key="2">
    <source>
        <dbReference type="EMBL" id="MBL6077251.1"/>
    </source>
</evidence>
<dbReference type="EMBL" id="JAETWB010000001">
    <property type="protein sequence ID" value="MBL6077251.1"/>
    <property type="molecule type" value="Genomic_DNA"/>
</dbReference>
<dbReference type="Proteomes" id="UP000660885">
    <property type="component" value="Unassembled WGS sequence"/>
</dbReference>